<feature type="region of interest" description="Disordered" evidence="1">
    <location>
        <begin position="43"/>
        <end position="174"/>
    </location>
</feature>
<evidence type="ECO:0000256" key="2">
    <source>
        <dbReference type="SAM" id="SignalP"/>
    </source>
</evidence>
<feature type="compositionally biased region" description="Low complexity" evidence="1">
    <location>
        <begin position="294"/>
        <end position="309"/>
    </location>
</feature>
<protein>
    <submittedName>
        <fullName evidence="3">Uncharacterized protein</fullName>
    </submittedName>
</protein>
<keyword evidence="2" id="KW-0732">Signal</keyword>
<comment type="caution">
    <text evidence="3">The sequence shown here is derived from an EMBL/GenBank/DDBJ whole genome shotgun (WGS) entry which is preliminary data.</text>
</comment>
<dbReference type="Proteomes" id="UP000726737">
    <property type="component" value="Unassembled WGS sequence"/>
</dbReference>
<feature type="compositionally biased region" description="Low complexity" evidence="1">
    <location>
        <begin position="77"/>
        <end position="98"/>
    </location>
</feature>
<sequence length="587" mass="64645">MKLHQPLLLLSISLATALTILVEASPIAPQAHTYTRSSTLTPLMQQQQQERPPQIHQASNLHQRRSRSGETPTADKTSTLLNNASSSSPTTNAPSPTRLQRRRRLGLQPEAQPLERSKRAKTDNINPSSPSTGPSTQMRSLLYKRAPPSPSPSVARRQPNASIKSKDSNGPSILNTPLLLLPDSSSVWQTGSYQTVQWSRKYAKGLPMDTTVDIVLVDANTNRKIYSLKRFIPFRKGAAQVRVPVKIPEGVSFVLVLELYRGRSQEQVTSTIMAAAAASSFKNNKGQARPMDKVSGTDSSSDTNDNVNNHQVFSNIVRRSDINISSGSNKVARDTSFSGSNAHKGNSNNNKNTNGGRNNGVKGAGSYDVSSNDYYSNPSEERPFAFLPDESREEYPNTVQPLDLEHTFGTHQKVYALTPYTLEWKIPARVAELMEYTRQAQLLTNMLKSTAGQDSQRPIQQPKTTFIAKVLIELVKDQTLETISVLARDVPAETMFLYLSIQDRVPQAFYRLRVQMVVVQVKTDTTPGSALEVGGQTGSSSPKAALPTPSPSLKQKGMEGWEFPTGGEVIDRFEAITRRFWVSQGAL</sequence>
<feature type="compositionally biased region" description="Polar residues" evidence="1">
    <location>
        <begin position="159"/>
        <end position="174"/>
    </location>
</feature>
<evidence type="ECO:0000256" key="1">
    <source>
        <dbReference type="SAM" id="MobiDB-lite"/>
    </source>
</evidence>
<reference evidence="3" key="1">
    <citation type="journal article" date="2020" name="Fungal Divers.">
        <title>Resolving the Mortierellaceae phylogeny through synthesis of multi-gene phylogenetics and phylogenomics.</title>
        <authorList>
            <person name="Vandepol N."/>
            <person name="Liber J."/>
            <person name="Desiro A."/>
            <person name="Na H."/>
            <person name="Kennedy M."/>
            <person name="Barry K."/>
            <person name="Grigoriev I.V."/>
            <person name="Miller A.N."/>
            <person name="O'Donnell K."/>
            <person name="Stajich J.E."/>
            <person name="Bonito G."/>
        </authorList>
    </citation>
    <scope>NUCLEOTIDE SEQUENCE</scope>
    <source>
        <strain evidence="3">KOD948</strain>
    </source>
</reference>
<feature type="region of interest" description="Disordered" evidence="1">
    <location>
        <begin position="528"/>
        <end position="558"/>
    </location>
</feature>
<accession>A0A9P6U7E1</accession>
<organism evidence="3 4">
    <name type="scientific">Mortierella polycephala</name>
    <dbReference type="NCBI Taxonomy" id="41804"/>
    <lineage>
        <taxon>Eukaryota</taxon>
        <taxon>Fungi</taxon>
        <taxon>Fungi incertae sedis</taxon>
        <taxon>Mucoromycota</taxon>
        <taxon>Mortierellomycotina</taxon>
        <taxon>Mortierellomycetes</taxon>
        <taxon>Mortierellales</taxon>
        <taxon>Mortierellaceae</taxon>
        <taxon>Mortierella</taxon>
    </lineage>
</organism>
<proteinExistence type="predicted"/>
<gene>
    <name evidence="3" type="ORF">BG011_009851</name>
</gene>
<evidence type="ECO:0000313" key="4">
    <source>
        <dbReference type="Proteomes" id="UP000726737"/>
    </source>
</evidence>
<feature type="region of interest" description="Disordered" evidence="1">
    <location>
        <begin position="280"/>
        <end position="383"/>
    </location>
</feature>
<feature type="signal peptide" evidence="2">
    <location>
        <begin position="1"/>
        <end position="24"/>
    </location>
</feature>
<dbReference type="EMBL" id="JAAAJA010000091">
    <property type="protein sequence ID" value="KAG0262721.1"/>
    <property type="molecule type" value="Genomic_DNA"/>
</dbReference>
<feature type="chain" id="PRO_5040313095" evidence="2">
    <location>
        <begin position="25"/>
        <end position="587"/>
    </location>
</feature>
<feature type="compositionally biased region" description="Low complexity" evidence="1">
    <location>
        <begin position="338"/>
        <end position="378"/>
    </location>
</feature>
<evidence type="ECO:0000313" key="3">
    <source>
        <dbReference type="EMBL" id="KAG0262721.1"/>
    </source>
</evidence>
<dbReference type="OrthoDB" id="2434403at2759"/>
<feature type="compositionally biased region" description="Basic and acidic residues" evidence="1">
    <location>
        <begin position="113"/>
        <end position="122"/>
    </location>
</feature>
<dbReference type="AlphaFoldDB" id="A0A9P6U7E1"/>
<name>A0A9P6U7E1_9FUNG</name>
<keyword evidence="4" id="KW-1185">Reference proteome</keyword>
<feature type="compositionally biased region" description="Polar residues" evidence="1">
    <location>
        <begin position="123"/>
        <end position="139"/>
    </location>
</feature>